<evidence type="ECO:0000256" key="3">
    <source>
        <dbReference type="ARBA" id="ARBA00023163"/>
    </source>
</evidence>
<dbReference type="InterPro" id="IPR001789">
    <property type="entry name" value="Sig_transdc_resp-reg_receiver"/>
</dbReference>
<protein>
    <submittedName>
        <fullName evidence="9">Transcriptional activator protein CzcR</fullName>
    </submittedName>
    <submittedName>
        <fullName evidence="8">Transcriptional regulator</fullName>
    </submittedName>
</protein>
<dbReference type="OrthoDB" id="9802426at2"/>
<dbReference type="PANTHER" id="PTHR48111:SF67">
    <property type="entry name" value="TRANSCRIPTIONAL REGULATORY PROTEIN TCTD"/>
    <property type="match status" value="1"/>
</dbReference>
<organism evidence="8 10">
    <name type="scientific">Roseovarius indicus</name>
    <dbReference type="NCBI Taxonomy" id="540747"/>
    <lineage>
        <taxon>Bacteria</taxon>
        <taxon>Pseudomonadati</taxon>
        <taxon>Pseudomonadota</taxon>
        <taxon>Alphaproteobacteria</taxon>
        <taxon>Rhodobacterales</taxon>
        <taxon>Roseobacteraceae</taxon>
        <taxon>Roseovarius</taxon>
    </lineage>
</organism>
<dbReference type="AlphaFoldDB" id="A0A0T5P3L9"/>
<dbReference type="InterPro" id="IPR001867">
    <property type="entry name" value="OmpR/PhoB-type_DNA-bd"/>
</dbReference>
<evidence type="ECO:0000256" key="5">
    <source>
        <dbReference type="PROSITE-ProRule" id="PRU01091"/>
    </source>
</evidence>
<dbReference type="Proteomes" id="UP000325785">
    <property type="component" value="Chromosome"/>
</dbReference>
<dbReference type="Pfam" id="PF00486">
    <property type="entry name" value="Trans_reg_C"/>
    <property type="match status" value="1"/>
</dbReference>
<dbReference type="RefSeq" id="WP_057819942.1">
    <property type="nucleotide sequence ID" value="NZ_CP031598.1"/>
</dbReference>
<keyword evidence="4" id="KW-0597">Phosphoprotein</keyword>
<evidence type="ECO:0000313" key="11">
    <source>
        <dbReference type="Proteomes" id="UP000325785"/>
    </source>
</evidence>
<evidence type="ECO:0000256" key="4">
    <source>
        <dbReference type="PROSITE-ProRule" id="PRU00169"/>
    </source>
</evidence>
<dbReference type="Pfam" id="PF00072">
    <property type="entry name" value="Response_reg"/>
    <property type="match status" value="1"/>
</dbReference>
<reference evidence="8 10" key="1">
    <citation type="submission" date="2015-04" db="EMBL/GenBank/DDBJ databases">
        <title>The draft genome sequence of Roseovarius indicus B108T.</title>
        <authorList>
            <person name="Li G."/>
            <person name="Lai Q."/>
            <person name="Shao Z."/>
            <person name="Yan P."/>
        </authorList>
    </citation>
    <scope>NUCLEOTIDE SEQUENCE [LARGE SCALE GENOMIC DNA]</scope>
    <source>
        <strain evidence="8 10">B108</strain>
    </source>
</reference>
<dbReference type="InterPro" id="IPR039420">
    <property type="entry name" value="WalR-like"/>
</dbReference>
<dbReference type="Gene3D" id="3.40.50.2300">
    <property type="match status" value="1"/>
</dbReference>
<dbReference type="SMART" id="SM00448">
    <property type="entry name" value="REC"/>
    <property type="match status" value="1"/>
</dbReference>
<dbReference type="GO" id="GO:0000156">
    <property type="term" value="F:phosphorelay response regulator activity"/>
    <property type="evidence" value="ECO:0007669"/>
    <property type="project" value="TreeGrafter"/>
</dbReference>
<feature type="DNA-binding region" description="OmpR/PhoB-type" evidence="5">
    <location>
        <begin position="124"/>
        <end position="222"/>
    </location>
</feature>
<dbReference type="PROSITE" id="PS50110">
    <property type="entry name" value="RESPONSE_REGULATORY"/>
    <property type="match status" value="1"/>
</dbReference>
<dbReference type="EMBL" id="LAXI01000020">
    <property type="protein sequence ID" value="KRS15676.1"/>
    <property type="molecule type" value="Genomic_DNA"/>
</dbReference>
<dbReference type="GO" id="GO:0000976">
    <property type="term" value="F:transcription cis-regulatory region binding"/>
    <property type="evidence" value="ECO:0007669"/>
    <property type="project" value="TreeGrafter"/>
</dbReference>
<dbReference type="InterPro" id="IPR011006">
    <property type="entry name" value="CheY-like_superfamily"/>
</dbReference>
<dbReference type="STRING" id="540747.SAMN04488031_1238"/>
<reference evidence="9 11" key="2">
    <citation type="submission" date="2018-08" db="EMBL/GenBank/DDBJ databases">
        <title>Genetic Globetrotter - A new plasmid hitch-hiking vast phylogenetic and geographic distances.</title>
        <authorList>
            <person name="Vollmers J."/>
            <person name="Petersen J."/>
        </authorList>
    </citation>
    <scope>NUCLEOTIDE SEQUENCE [LARGE SCALE GENOMIC DNA]</scope>
    <source>
        <strain evidence="9 11">DSM 26383</strain>
    </source>
</reference>
<proteinExistence type="predicted"/>
<dbReference type="GO" id="GO:0032993">
    <property type="term" value="C:protein-DNA complex"/>
    <property type="evidence" value="ECO:0007669"/>
    <property type="project" value="TreeGrafter"/>
</dbReference>
<dbReference type="PATRIC" id="fig|540747.5.peg.2928"/>
<evidence type="ECO:0000256" key="1">
    <source>
        <dbReference type="ARBA" id="ARBA00023015"/>
    </source>
</evidence>
<evidence type="ECO:0000259" key="6">
    <source>
        <dbReference type="PROSITE" id="PS50110"/>
    </source>
</evidence>
<dbReference type="CDD" id="cd17624">
    <property type="entry name" value="REC_OmpR_PmrA-like"/>
    <property type="match status" value="1"/>
</dbReference>
<dbReference type="Gene3D" id="6.10.250.690">
    <property type="match status" value="1"/>
</dbReference>
<evidence type="ECO:0000256" key="2">
    <source>
        <dbReference type="ARBA" id="ARBA00023125"/>
    </source>
</evidence>
<accession>A0A0T5P3L9</accession>
<keyword evidence="2 5" id="KW-0238">DNA-binding</keyword>
<keyword evidence="10" id="KW-1185">Reference proteome</keyword>
<dbReference type="PROSITE" id="PS51755">
    <property type="entry name" value="OMPR_PHOB"/>
    <property type="match status" value="1"/>
</dbReference>
<sequence length="225" mass="24491">MRLLYVEDNERLAQNTSASLRANGFAVDCVHSGEDAVHSARSYDYDAIILDLGLPDIEGLSVLRSVKAVKAEVPFIICTARDALEDRIKGLDAGSDDYIVKPFDAAELLARIRAVLRRPGGALGVTLSAGNITFDTAGRSVEIGGAPARLSRRELDLLELFMRRKGRILSKDAIENALYGFDEPPTPNAIEVATHRLRKKLVDLDASVAIHTLRGIGYFLDDDGT</sequence>
<dbReference type="SMART" id="SM00862">
    <property type="entry name" value="Trans_reg_C"/>
    <property type="match status" value="1"/>
</dbReference>
<dbReference type="EMBL" id="CP031598">
    <property type="protein sequence ID" value="QEW27805.1"/>
    <property type="molecule type" value="Genomic_DNA"/>
</dbReference>
<gene>
    <name evidence="9" type="primary">czcR</name>
    <name evidence="9" type="ORF">RIdsm_03625</name>
    <name evidence="8" type="ORF">XM52_22850</name>
</gene>
<dbReference type="CDD" id="cd00383">
    <property type="entry name" value="trans_reg_C"/>
    <property type="match status" value="1"/>
</dbReference>
<evidence type="ECO:0000259" key="7">
    <source>
        <dbReference type="PROSITE" id="PS51755"/>
    </source>
</evidence>
<feature type="modified residue" description="4-aspartylphosphate" evidence="4">
    <location>
        <position position="51"/>
    </location>
</feature>
<feature type="domain" description="Response regulatory" evidence="6">
    <location>
        <begin position="2"/>
        <end position="116"/>
    </location>
</feature>
<dbReference type="PANTHER" id="PTHR48111">
    <property type="entry name" value="REGULATOR OF RPOS"/>
    <property type="match status" value="1"/>
</dbReference>
<dbReference type="Proteomes" id="UP000051401">
    <property type="component" value="Unassembled WGS sequence"/>
</dbReference>
<name>A0A0T5P3L9_9RHOB</name>
<dbReference type="KEGG" id="rid:RIdsm_03625"/>
<dbReference type="SUPFAM" id="SSF52172">
    <property type="entry name" value="CheY-like"/>
    <property type="match status" value="1"/>
</dbReference>
<evidence type="ECO:0000313" key="8">
    <source>
        <dbReference type="EMBL" id="KRS15676.1"/>
    </source>
</evidence>
<dbReference type="Gene3D" id="1.10.10.10">
    <property type="entry name" value="Winged helix-like DNA-binding domain superfamily/Winged helix DNA-binding domain"/>
    <property type="match status" value="1"/>
</dbReference>
<evidence type="ECO:0000313" key="9">
    <source>
        <dbReference type="EMBL" id="QEW27805.1"/>
    </source>
</evidence>
<dbReference type="GO" id="GO:0006355">
    <property type="term" value="P:regulation of DNA-templated transcription"/>
    <property type="evidence" value="ECO:0007669"/>
    <property type="project" value="InterPro"/>
</dbReference>
<keyword evidence="3" id="KW-0804">Transcription</keyword>
<feature type="domain" description="OmpR/PhoB-type" evidence="7">
    <location>
        <begin position="124"/>
        <end position="222"/>
    </location>
</feature>
<keyword evidence="1" id="KW-0805">Transcription regulation</keyword>
<dbReference type="InterPro" id="IPR036388">
    <property type="entry name" value="WH-like_DNA-bd_sf"/>
</dbReference>
<dbReference type="GO" id="GO:0005829">
    <property type="term" value="C:cytosol"/>
    <property type="evidence" value="ECO:0007669"/>
    <property type="project" value="TreeGrafter"/>
</dbReference>
<evidence type="ECO:0000313" key="10">
    <source>
        <dbReference type="Proteomes" id="UP000051401"/>
    </source>
</evidence>